<reference evidence="13" key="1">
    <citation type="submission" date="2020-11" db="EMBL/GenBank/DDBJ databases">
        <title>Bacterial whole genome sequence for Caenimonas sp. DR4.4.</title>
        <authorList>
            <person name="Le V."/>
            <person name="Ko S.-R."/>
            <person name="Ahn C.-Y."/>
            <person name="Oh H.-M."/>
        </authorList>
    </citation>
    <scope>NUCLEOTIDE SEQUENCE</scope>
    <source>
        <strain evidence="13">DR4.4</strain>
    </source>
</reference>
<dbReference type="CDD" id="cd00082">
    <property type="entry name" value="HisKA"/>
    <property type="match status" value="1"/>
</dbReference>
<comment type="caution">
    <text evidence="13">The sequence shown here is derived from an EMBL/GenBank/DDBJ whole genome shotgun (WGS) entry which is preliminary data.</text>
</comment>
<keyword evidence="4" id="KW-0597">Phosphoprotein</keyword>
<accession>A0A931H448</accession>
<dbReference type="Proteomes" id="UP000651050">
    <property type="component" value="Unassembled WGS sequence"/>
</dbReference>
<gene>
    <name evidence="13" type="ORF">I5803_09555</name>
</gene>
<evidence type="ECO:0000256" key="3">
    <source>
        <dbReference type="ARBA" id="ARBA00012438"/>
    </source>
</evidence>
<dbReference type="InterPro" id="IPR004358">
    <property type="entry name" value="Sig_transdc_His_kin-like_C"/>
</dbReference>
<dbReference type="PANTHER" id="PTHR45436">
    <property type="entry name" value="SENSOR HISTIDINE KINASE YKOH"/>
    <property type="match status" value="1"/>
</dbReference>
<protein>
    <recommendedName>
        <fullName evidence="3">histidine kinase</fullName>
        <ecNumber evidence="3">2.7.13.3</ecNumber>
    </recommendedName>
</protein>
<organism evidence="13 14">
    <name type="scientific">Caenimonas aquaedulcis</name>
    <dbReference type="NCBI Taxonomy" id="2793270"/>
    <lineage>
        <taxon>Bacteria</taxon>
        <taxon>Pseudomonadati</taxon>
        <taxon>Pseudomonadota</taxon>
        <taxon>Betaproteobacteria</taxon>
        <taxon>Burkholderiales</taxon>
        <taxon>Comamonadaceae</taxon>
        <taxon>Caenimonas</taxon>
    </lineage>
</organism>
<evidence type="ECO:0000256" key="9">
    <source>
        <dbReference type="ARBA" id="ARBA00023012"/>
    </source>
</evidence>
<dbReference type="SUPFAM" id="SSF55874">
    <property type="entry name" value="ATPase domain of HSP90 chaperone/DNA topoisomerase II/histidine kinase"/>
    <property type="match status" value="1"/>
</dbReference>
<keyword evidence="10" id="KW-0472">Membrane</keyword>
<evidence type="ECO:0000256" key="7">
    <source>
        <dbReference type="ARBA" id="ARBA00022777"/>
    </source>
</evidence>
<dbReference type="InterPro" id="IPR003660">
    <property type="entry name" value="HAMP_dom"/>
</dbReference>
<evidence type="ECO:0000256" key="4">
    <source>
        <dbReference type="ARBA" id="ARBA00022553"/>
    </source>
</evidence>
<evidence type="ECO:0000256" key="2">
    <source>
        <dbReference type="ARBA" id="ARBA00004370"/>
    </source>
</evidence>
<feature type="domain" description="Histidine kinase" evidence="11">
    <location>
        <begin position="248"/>
        <end position="443"/>
    </location>
</feature>
<dbReference type="InterPro" id="IPR036890">
    <property type="entry name" value="HATPase_C_sf"/>
</dbReference>
<dbReference type="EC" id="2.7.13.3" evidence="3"/>
<keyword evidence="9" id="KW-0902">Two-component regulatory system</keyword>
<evidence type="ECO:0000256" key="10">
    <source>
        <dbReference type="ARBA" id="ARBA00023136"/>
    </source>
</evidence>
<comment type="catalytic activity">
    <reaction evidence="1">
        <text>ATP + protein L-histidine = ADP + protein N-phospho-L-histidine.</text>
        <dbReference type="EC" id="2.7.13.3"/>
    </reaction>
</comment>
<sequence length="443" mass="48790">MKVQDSIRARLILGAAVVLVTFVAGAGWAVQRAHQDSVLTQRFAQLQSTVYLLLAGAEIDDAGALVMPPSFPEPRLSLPASGLYANVVNVAKREEWQSPSTVGAEPPFQRDVPVGQWRYDTRTTQGRTYLAASYGVSWAGKTQPVPLVLSVLEDKSEFNREIAVFERTMWTWLAGASLLLLLSQTLLLEWGLSPLRRVAREVRRIEQGEQSEVEGRYPAEIAALTGNLNTLIKQERVRQTRYKEALSFLAHSLKTPLAVLRGALHEPAELPAAVTQQVARMDDIVQHQLGRAAASGLARFAPHLAIAPVLHRIRDSLQKVYADKSLDFAIDCPAGLSWRIDEGDAFEMLGNVMDNAAKWAVHRVRVKAWTERRRLVLEIDDDGKGFGDTQAILQLHVRADEQVPGHGVGLAVVNDLVASHEGELKLERSEWGGGRVRIALPAA</sequence>
<dbReference type="PRINTS" id="PR00344">
    <property type="entry name" value="BCTRLSENSOR"/>
</dbReference>
<dbReference type="SMART" id="SM00387">
    <property type="entry name" value="HATPase_c"/>
    <property type="match status" value="1"/>
</dbReference>
<feature type="domain" description="HAMP" evidence="12">
    <location>
        <begin position="189"/>
        <end position="240"/>
    </location>
</feature>
<dbReference type="Gene3D" id="1.10.287.130">
    <property type="match status" value="1"/>
</dbReference>
<evidence type="ECO:0000313" key="13">
    <source>
        <dbReference type="EMBL" id="MBG9388266.1"/>
    </source>
</evidence>
<evidence type="ECO:0000313" key="14">
    <source>
        <dbReference type="Proteomes" id="UP000651050"/>
    </source>
</evidence>
<dbReference type="RefSeq" id="WP_196986138.1">
    <property type="nucleotide sequence ID" value="NZ_JADWYS010000001.1"/>
</dbReference>
<dbReference type="InterPro" id="IPR050428">
    <property type="entry name" value="TCS_sensor_his_kinase"/>
</dbReference>
<dbReference type="InterPro" id="IPR005467">
    <property type="entry name" value="His_kinase_dom"/>
</dbReference>
<dbReference type="GO" id="GO:0000155">
    <property type="term" value="F:phosphorelay sensor kinase activity"/>
    <property type="evidence" value="ECO:0007669"/>
    <property type="project" value="InterPro"/>
</dbReference>
<keyword evidence="14" id="KW-1185">Reference proteome</keyword>
<evidence type="ECO:0000256" key="1">
    <source>
        <dbReference type="ARBA" id="ARBA00000085"/>
    </source>
</evidence>
<proteinExistence type="predicted"/>
<evidence type="ECO:0000259" key="11">
    <source>
        <dbReference type="PROSITE" id="PS50109"/>
    </source>
</evidence>
<name>A0A931H448_9BURK</name>
<keyword evidence="6" id="KW-0812">Transmembrane</keyword>
<dbReference type="Gene3D" id="3.30.565.10">
    <property type="entry name" value="Histidine kinase-like ATPase, C-terminal domain"/>
    <property type="match status" value="1"/>
</dbReference>
<dbReference type="EMBL" id="JADWYS010000001">
    <property type="protein sequence ID" value="MBG9388266.1"/>
    <property type="molecule type" value="Genomic_DNA"/>
</dbReference>
<dbReference type="Pfam" id="PF02518">
    <property type="entry name" value="HATPase_c"/>
    <property type="match status" value="1"/>
</dbReference>
<evidence type="ECO:0000256" key="6">
    <source>
        <dbReference type="ARBA" id="ARBA00022692"/>
    </source>
</evidence>
<keyword evidence="5" id="KW-0808">Transferase</keyword>
<dbReference type="GO" id="GO:0005524">
    <property type="term" value="F:ATP binding"/>
    <property type="evidence" value="ECO:0007669"/>
    <property type="project" value="UniProtKB-KW"/>
</dbReference>
<evidence type="ECO:0000256" key="8">
    <source>
        <dbReference type="ARBA" id="ARBA00022989"/>
    </source>
</evidence>
<keyword evidence="8" id="KW-1133">Transmembrane helix</keyword>
<dbReference type="PANTHER" id="PTHR45436:SF4">
    <property type="entry name" value="SENSOR PROTEIN PHOQ"/>
    <property type="match status" value="1"/>
</dbReference>
<dbReference type="InterPro" id="IPR003661">
    <property type="entry name" value="HisK_dim/P_dom"/>
</dbReference>
<evidence type="ECO:0000259" key="12">
    <source>
        <dbReference type="PROSITE" id="PS50885"/>
    </source>
</evidence>
<dbReference type="InterPro" id="IPR003594">
    <property type="entry name" value="HATPase_dom"/>
</dbReference>
<evidence type="ECO:0000256" key="5">
    <source>
        <dbReference type="ARBA" id="ARBA00022679"/>
    </source>
</evidence>
<dbReference type="PROSITE" id="PS50885">
    <property type="entry name" value="HAMP"/>
    <property type="match status" value="1"/>
</dbReference>
<comment type="subcellular location">
    <subcellularLocation>
        <location evidence="2">Membrane</location>
    </subcellularLocation>
</comment>
<keyword evidence="7 13" id="KW-0418">Kinase</keyword>
<dbReference type="GO" id="GO:0005886">
    <property type="term" value="C:plasma membrane"/>
    <property type="evidence" value="ECO:0007669"/>
    <property type="project" value="TreeGrafter"/>
</dbReference>
<dbReference type="PROSITE" id="PS50109">
    <property type="entry name" value="HIS_KIN"/>
    <property type="match status" value="1"/>
</dbReference>
<dbReference type="AlphaFoldDB" id="A0A931H448"/>